<accession>A0A937D8T0</accession>
<dbReference type="Gene3D" id="3.40.190.10">
    <property type="entry name" value="Periplasmic binding protein-like II"/>
    <property type="match status" value="1"/>
</dbReference>
<evidence type="ECO:0000313" key="3">
    <source>
        <dbReference type="Proteomes" id="UP000613011"/>
    </source>
</evidence>
<dbReference type="InterPro" id="IPR005064">
    <property type="entry name" value="BUG"/>
</dbReference>
<dbReference type="PANTHER" id="PTHR42928">
    <property type="entry name" value="TRICARBOXYLATE-BINDING PROTEIN"/>
    <property type="match status" value="1"/>
</dbReference>
<dbReference type="AlphaFoldDB" id="A0A937D8T0"/>
<dbReference type="Gene3D" id="3.40.190.150">
    <property type="entry name" value="Bordetella uptake gene, domain 1"/>
    <property type="match status" value="1"/>
</dbReference>
<comment type="caution">
    <text evidence="2">The sequence shown here is derived from an EMBL/GenBank/DDBJ whole genome shotgun (WGS) entry which is preliminary data.</text>
</comment>
<dbReference type="InterPro" id="IPR042100">
    <property type="entry name" value="Bug_dom1"/>
</dbReference>
<dbReference type="RefSeq" id="WP_201685487.1">
    <property type="nucleotide sequence ID" value="NZ_JAEQNA010000008.1"/>
</dbReference>
<dbReference type="PANTHER" id="PTHR42928:SF5">
    <property type="entry name" value="BLR1237 PROTEIN"/>
    <property type="match status" value="1"/>
</dbReference>
<dbReference type="Proteomes" id="UP000613011">
    <property type="component" value="Unassembled WGS sequence"/>
</dbReference>
<gene>
    <name evidence="2" type="ORF">JI739_18805</name>
</gene>
<dbReference type="SUPFAM" id="SSF53850">
    <property type="entry name" value="Periplasmic binding protein-like II"/>
    <property type="match status" value="1"/>
</dbReference>
<dbReference type="EMBL" id="JAEQNA010000008">
    <property type="protein sequence ID" value="MBL0422406.1"/>
    <property type="molecule type" value="Genomic_DNA"/>
</dbReference>
<keyword evidence="3" id="KW-1185">Reference proteome</keyword>
<reference evidence="2" key="1">
    <citation type="submission" date="2021-01" db="EMBL/GenBank/DDBJ databases">
        <title>Ramlibacter sp. strain AW1 16S ribosomal RNA gene Genome sequencing and assembly.</title>
        <authorList>
            <person name="Kang M."/>
        </authorList>
    </citation>
    <scope>NUCLEOTIDE SEQUENCE</scope>
    <source>
        <strain evidence="2">AW1</strain>
    </source>
</reference>
<name>A0A937D8T0_9BURK</name>
<dbReference type="CDD" id="cd07012">
    <property type="entry name" value="PBP2_Bug_TTT"/>
    <property type="match status" value="1"/>
</dbReference>
<sequence>MRAVHGHVRVGLDGEDRGKAEGVPFASPGLGSHGHLVGELFSSRAKLKMTHVPYNGGGPAVVDLMSGHIPTGFMTLGSLSQQVRSGKIRLLAVASAGRVAAFPDVPTFAELGYKELTGATWFGLAGPAQLPREITLKLNSAVRKALADPDVRAKLNAEAIEVGDLDPEKTAEFFRAEYARWAPIARQVPKKAAGPTPKTEAR</sequence>
<proteinExistence type="inferred from homology"/>
<evidence type="ECO:0000256" key="1">
    <source>
        <dbReference type="ARBA" id="ARBA00006987"/>
    </source>
</evidence>
<protein>
    <submittedName>
        <fullName evidence="2">Tripartite tricarboxylate transporter substrate binding protein</fullName>
    </submittedName>
</protein>
<dbReference type="Pfam" id="PF03401">
    <property type="entry name" value="TctC"/>
    <property type="match status" value="1"/>
</dbReference>
<evidence type="ECO:0000313" key="2">
    <source>
        <dbReference type="EMBL" id="MBL0422406.1"/>
    </source>
</evidence>
<organism evidence="2 3">
    <name type="scientific">Ramlibacter aurantiacus</name>
    <dbReference type="NCBI Taxonomy" id="2801330"/>
    <lineage>
        <taxon>Bacteria</taxon>
        <taxon>Pseudomonadati</taxon>
        <taxon>Pseudomonadota</taxon>
        <taxon>Betaproteobacteria</taxon>
        <taxon>Burkholderiales</taxon>
        <taxon>Comamonadaceae</taxon>
        <taxon>Ramlibacter</taxon>
    </lineage>
</organism>
<comment type="similarity">
    <text evidence="1">Belongs to the UPF0065 (bug) family.</text>
</comment>